<dbReference type="SUPFAM" id="SSF53067">
    <property type="entry name" value="Actin-like ATPase domain"/>
    <property type="match status" value="1"/>
</dbReference>
<accession>A0A6J6C5Z8</accession>
<dbReference type="InterPro" id="IPR043129">
    <property type="entry name" value="ATPase_NBD"/>
</dbReference>
<evidence type="ECO:0000256" key="1">
    <source>
        <dbReference type="ARBA" id="ARBA00022679"/>
    </source>
</evidence>
<dbReference type="AlphaFoldDB" id="A0A6J6C5Z8"/>
<evidence type="ECO:0000313" key="4">
    <source>
        <dbReference type="EMBL" id="CAB4546750.1"/>
    </source>
</evidence>
<dbReference type="EMBL" id="CAEZSF010000143">
    <property type="protein sequence ID" value="CAB4546750.1"/>
    <property type="molecule type" value="Genomic_DNA"/>
</dbReference>
<sequence length="150" mass="16887">MGDHTIRGGWHNLSLRNDRADMVRAVLEGVAFNSRWLLEAVEKFTDRPFPWINLVGGGGVSPVWAQIHADILNRPIRRVENPIRANARGAALLAGVALGAVDVAELGAKVKVVEEHTPNPSNRKEYDRMYKAYRSMYKQNRSIHRKLNAH</sequence>
<proteinExistence type="predicted"/>
<keyword evidence="1" id="KW-0808">Transferase</keyword>
<reference evidence="4" key="1">
    <citation type="submission" date="2020-05" db="EMBL/GenBank/DDBJ databases">
        <authorList>
            <person name="Chiriac C."/>
            <person name="Salcher M."/>
            <person name="Ghai R."/>
            <person name="Kavagutti S V."/>
        </authorList>
    </citation>
    <scope>NUCLEOTIDE SEQUENCE</scope>
</reference>
<dbReference type="Pfam" id="PF02782">
    <property type="entry name" value="FGGY_C"/>
    <property type="match status" value="1"/>
</dbReference>
<name>A0A6J6C5Z8_9ZZZZ</name>
<gene>
    <name evidence="4" type="ORF">UFOPK1358_01361</name>
</gene>
<dbReference type="InterPro" id="IPR050406">
    <property type="entry name" value="FGGY_Carb_Kinase"/>
</dbReference>
<feature type="domain" description="Carbohydrate kinase FGGY C-terminal" evidence="3">
    <location>
        <begin position="3"/>
        <end position="98"/>
    </location>
</feature>
<organism evidence="4">
    <name type="scientific">freshwater metagenome</name>
    <dbReference type="NCBI Taxonomy" id="449393"/>
    <lineage>
        <taxon>unclassified sequences</taxon>
        <taxon>metagenomes</taxon>
        <taxon>ecological metagenomes</taxon>
    </lineage>
</organism>
<dbReference type="InterPro" id="IPR018485">
    <property type="entry name" value="FGGY_C"/>
</dbReference>
<dbReference type="GO" id="GO:0005975">
    <property type="term" value="P:carbohydrate metabolic process"/>
    <property type="evidence" value="ECO:0007669"/>
    <property type="project" value="InterPro"/>
</dbReference>
<keyword evidence="2" id="KW-0418">Kinase</keyword>
<evidence type="ECO:0000259" key="3">
    <source>
        <dbReference type="Pfam" id="PF02782"/>
    </source>
</evidence>
<protein>
    <submittedName>
        <fullName evidence="4">Unannotated protein</fullName>
    </submittedName>
</protein>
<evidence type="ECO:0000256" key="2">
    <source>
        <dbReference type="ARBA" id="ARBA00022777"/>
    </source>
</evidence>
<dbReference type="PANTHER" id="PTHR43095">
    <property type="entry name" value="SUGAR KINASE"/>
    <property type="match status" value="1"/>
</dbReference>
<dbReference type="GO" id="GO:0016301">
    <property type="term" value="F:kinase activity"/>
    <property type="evidence" value="ECO:0007669"/>
    <property type="project" value="UniProtKB-KW"/>
</dbReference>
<dbReference type="Gene3D" id="3.30.420.40">
    <property type="match status" value="1"/>
</dbReference>
<dbReference type="PANTHER" id="PTHR43095:SF5">
    <property type="entry name" value="XYLULOSE KINASE"/>
    <property type="match status" value="1"/>
</dbReference>